<evidence type="ECO:0000313" key="6">
    <source>
        <dbReference type="Proteomes" id="UP000677228"/>
    </source>
</evidence>
<protein>
    <recommendedName>
        <fullName evidence="3">PurM-like N-terminal domain-containing protein</fullName>
    </recommendedName>
</protein>
<dbReference type="InterPro" id="IPR004536">
    <property type="entry name" value="SPS/SelD"/>
</dbReference>
<evidence type="ECO:0000256" key="2">
    <source>
        <dbReference type="ARBA" id="ARBA00022840"/>
    </source>
</evidence>
<feature type="domain" description="PurM-like N-terminal" evidence="3">
    <location>
        <begin position="5"/>
        <end position="110"/>
    </location>
</feature>
<keyword evidence="2" id="KW-0067">ATP-binding</keyword>
<dbReference type="GO" id="GO:0004756">
    <property type="term" value="F:selenide, water dikinase activity"/>
    <property type="evidence" value="ECO:0007669"/>
    <property type="project" value="TreeGrafter"/>
</dbReference>
<name>A0A8S2G5D9_9BILA</name>
<evidence type="ECO:0000313" key="5">
    <source>
        <dbReference type="EMBL" id="CAF4460842.1"/>
    </source>
</evidence>
<evidence type="ECO:0000256" key="1">
    <source>
        <dbReference type="ARBA" id="ARBA00022741"/>
    </source>
</evidence>
<dbReference type="Gene3D" id="3.30.1330.10">
    <property type="entry name" value="PurM-like, N-terminal domain"/>
    <property type="match status" value="1"/>
</dbReference>
<gene>
    <name evidence="4" type="ORF">OVA965_LOCUS43828</name>
    <name evidence="5" type="ORF">TMI583_LOCUS46248</name>
</gene>
<proteinExistence type="predicted"/>
<dbReference type="Proteomes" id="UP000677228">
    <property type="component" value="Unassembled WGS sequence"/>
</dbReference>
<evidence type="ECO:0000313" key="4">
    <source>
        <dbReference type="EMBL" id="CAF1632828.1"/>
    </source>
</evidence>
<dbReference type="Pfam" id="PF00586">
    <property type="entry name" value="AIRS"/>
    <property type="match status" value="1"/>
</dbReference>
<sequence>TSLDSCVIPLRHGGLFLVQTTDFFYPLVDDPYIMGKIACANVLSDVYAMGAVNIDNVLMLVSSSNKMTEKERDTVMPIMVQGFKDCAEEAGTNVQGGQTVIINPWLVVGGVATSICTQNEMIIPENAVVGDVLVLTKPLGTQVANLPILFNRAILFIER</sequence>
<reference evidence="4" key="1">
    <citation type="submission" date="2021-02" db="EMBL/GenBank/DDBJ databases">
        <authorList>
            <person name="Nowell W R."/>
        </authorList>
    </citation>
    <scope>NUCLEOTIDE SEQUENCE</scope>
</reference>
<dbReference type="PANTHER" id="PTHR10256">
    <property type="entry name" value="SELENIDE, WATER DIKINASE"/>
    <property type="match status" value="1"/>
</dbReference>
<dbReference type="Proteomes" id="UP000682733">
    <property type="component" value="Unassembled WGS sequence"/>
</dbReference>
<comment type="caution">
    <text evidence="4">The sequence shown here is derived from an EMBL/GenBank/DDBJ whole genome shotgun (WGS) entry which is preliminary data.</text>
</comment>
<dbReference type="GO" id="GO:0005737">
    <property type="term" value="C:cytoplasm"/>
    <property type="evidence" value="ECO:0007669"/>
    <property type="project" value="TreeGrafter"/>
</dbReference>
<dbReference type="GO" id="GO:0016260">
    <property type="term" value="P:selenocysteine biosynthetic process"/>
    <property type="evidence" value="ECO:0007669"/>
    <property type="project" value="TreeGrafter"/>
</dbReference>
<dbReference type="SUPFAM" id="SSF55326">
    <property type="entry name" value="PurM N-terminal domain-like"/>
    <property type="match status" value="1"/>
</dbReference>
<dbReference type="EMBL" id="CAJOBA010085320">
    <property type="protein sequence ID" value="CAF4460842.1"/>
    <property type="molecule type" value="Genomic_DNA"/>
</dbReference>
<dbReference type="InterPro" id="IPR016188">
    <property type="entry name" value="PurM-like_N"/>
</dbReference>
<dbReference type="NCBIfam" id="TIGR00476">
    <property type="entry name" value="selD"/>
    <property type="match status" value="1"/>
</dbReference>
<dbReference type="EMBL" id="CAJNOK010059487">
    <property type="protein sequence ID" value="CAF1632828.1"/>
    <property type="molecule type" value="Genomic_DNA"/>
</dbReference>
<dbReference type="GO" id="GO:0005524">
    <property type="term" value="F:ATP binding"/>
    <property type="evidence" value="ECO:0007669"/>
    <property type="project" value="UniProtKB-KW"/>
</dbReference>
<dbReference type="InterPro" id="IPR036921">
    <property type="entry name" value="PurM-like_N_sf"/>
</dbReference>
<organism evidence="4 6">
    <name type="scientific">Didymodactylos carnosus</name>
    <dbReference type="NCBI Taxonomy" id="1234261"/>
    <lineage>
        <taxon>Eukaryota</taxon>
        <taxon>Metazoa</taxon>
        <taxon>Spiralia</taxon>
        <taxon>Gnathifera</taxon>
        <taxon>Rotifera</taxon>
        <taxon>Eurotatoria</taxon>
        <taxon>Bdelloidea</taxon>
        <taxon>Philodinida</taxon>
        <taxon>Philodinidae</taxon>
        <taxon>Didymodactylos</taxon>
    </lineage>
</organism>
<keyword evidence="1" id="KW-0547">Nucleotide-binding</keyword>
<accession>A0A8S2G5D9</accession>
<feature type="non-terminal residue" evidence="4">
    <location>
        <position position="159"/>
    </location>
</feature>
<dbReference type="AlphaFoldDB" id="A0A8S2G5D9"/>
<evidence type="ECO:0000259" key="3">
    <source>
        <dbReference type="Pfam" id="PF00586"/>
    </source>
</evidence>
<dbReference type="PANTHER" id="PTHR10256:SF0">
    <property type="entry name" value="INACTIVE SELENIDE, WATER DIKINASE-LIKE PROTEIN-RELATED"/>
    <property type="match status" value="1"/>
</dbReference>